<dbReference type="InterPro" id="IPR003097">
    <property type="entry name" value="CysJ-like_FAD-binding"/>
</dbReference>
<evidence type="ECO:0000256" key="3">
    <source>
        <dbReference type="ARBA" id="ARBA00022630"/>
    </source>
</evidence>
<keyword evidence="12" id="KW-1185">Reference proteome</keyword>
<reference evidence="11" key="1">
    <citation type="journal article" date="2021" name="Open Biol.">
        <title>Shared evolutionary footprints suggest mitochondrial oxidative damage underlies multiple complex I losses in fungi.</title>
        <authorList>
            <person name="Schikora-Tamarit M.A."/>
            <person name="Marcet-Houben M."/>
            <person name="Nosek J."/>
            <person name="Gabaldon T."/>
        </authorList>
    </citation>
    <scope>NUCLEOTIDE SEQUENCE</scope>
    <source>
        <strain evidence="11">CBS6075</strain>
    </source>
</reference>
<dbReference type="InterPro" id="IPR023173">
    <property type="entry name" value="NADPH_Cyt_P450_Rdtase_alpha"/>
</dbReference>
<dbReference type="Gene3D" id="3.40.50.80">
    <property type="entry name" value="Nucleotide-binding domain of ferredoxin-NADP reductase (FNR) module"/>
    <property type="match status" value="1"/>
</dbReference>
<dbReference type="GO" id="GO:0050660">
    <property type="term" value="F:flavin adenine dinucleotide binding"/>
    <property type="evidence" value="ECO:0007669"/>
    <property type="project" value="TreeGrafter"/>
</dbReference>
<feature type="domain" description="Flavodoxin-like" evidence="9">
    <location>
        <begin position="22"/>
        <end position="172"/>
    </location>
</feature>
<dbReference type="InterPro" id="IPR001433">
    <property type="entry name" value="OxRdtase_FAD/NAD-bd"/>
</dbReference>
<evidence type="ECO:0000313" key="11">
    <source>
        <dbReference type="EMBL" id="KAH3666066.1"/>
    </source>
</evidence>
<dbReference type="InterPro" id="IPR017927">
    <property type="entry name" value="FAD-bd_FR_type"/>
</dbReference>
<dbReference type="Pfam" id="PF00667">
    <property type="entry name" value="FAD_binding_1"/>
    <property type="match status" value="1"/>
</dbReference>
<feature type="domain" description="FAD-binding FR-type" evidence="10">
    <location>
        <begin position="226"/>
        <end position="467"/>
    </location>
</feature>
<comment type="cofactor">
    <cofactor evidence="1">
        <name>FMN</name>
        <dbReference type="ChEBI" id="CHEBI:58210"/>
    </cofactor>
</comment>
<dbReference type="EC" id="1.6.2.4" evidence="8"/>
<dbReference type="InterPro" id="IPR001709">
    <property type="entry name" value="Flavoprot_Pyr_Nucl_cyt_Rdtase"/>
</dbReference>
<keyword evidence="7" id="KW-0560">Oxidoreductase</keyword>
<dbReference type="Pfam" id="PF00258">
    <property type="entry name" value="Flavodoxin_1"/>
    <property type="match status" value="1"/>
</dbReference>
<dbReference type="AlphaFoldDB" id="A0A9P8T5M0"/>
<dbReference type="InterPro" id="IPR017938">
    <property type="entry name" value="Riboflavin_synthase-like_b-brl"/>
</dbReference>
<dbReference type="PROSITE" id="PS51384">
    <property type="entry name" value="FAD_FR"/>
    <property type="match status" value="1"/>
</dbReference>
<dbReference type="Pfam" id="PF00175">
    <property type="entry name" value="NAD_binding_1"/>
    <property type="match status" value="1"/>
</dbReference>
<dbReference type="OrthoDB" id="1856718at2759"/>
<dbReference type="PRINTS" id="PR00371">
    <property type="entry name" value="FPNCR"/>
</dbReference>
<keyword evidence="3" id="KW-0285">Flavoprotein</keyword>
<protein>
    <recommendedName>
        <fullName evidence="8">NADPH--hemoprotein reductase</fullName>
        <ecNumber evidence="8">1.6.2.4</ecNumber>
    </recommendedName>
</protein>
<dbReference type="PROSITE" id="PS50902">
    <property type="entry name" value="FLAVODOXIN_LIKE"/>
    <property type="match status" value="1"/>
</dbReference>
<dbReference type="InterPro" id="IPR001094">
    <property type="entry name" value="Flavdoxin-like"/>
</dbReference>
<dbReference type="PRINTS" id="PR00369">
    <property type="entry name" value="FLAVODOXIN"/>
</dbReference>
<evidence type="ECO:0000256" key="7">
    <source>
        <dbReference type="ARBA" id="ARBA00023002"/>
    </source>
</evidence>
<dbReference type="Gene3D" id="1.20.990.10">
    <property type="entry name" value="NADPH-cytochrome p450 Reductase, Chain A, domain 3"/>
    <property type="match status" value="1"/>
</dbReference>
<dbReference type="GO" id="GO:0010181">
    <property type="term" value="F:FMN binding"/>
    <property type="evidence" value="ECO:0007669"/>
    <property type="project" value="InterPro"/>
</dbReference>
<organism evidence="11 12">
    <name type="scientific">Ogataea philodendri</name>
    <dbReference type="NCBI Taxonomy" id="1378263"/>
    <lineage>
        <taxon>Eukaryota</taxon>
        <taxon>Fungi</taxon>
        <taxon>Dikarya</taxon>
        <taxon>Ascomycota</taxon>
        <taxon>Saccharomycotina</taxon>
        <taxon>Pichiomycetes</taxon>
        <taxon>Pichiales</taxon>
        <taxon>Pichiaceae</taxon>
        <taxon>Ogataea</taxon>
    </lineage>
</organism>
<dbReference type="PANTHER" id="PTHR19384:SF17">
    <property type="entry name" value="NADPH--CYTOCHROME P450 REDUCTASE"/>
    <property type="match status" value="1"/>
</dbReference>
<comment type="cofactor">
    <cofactor evidence="2">
        <name>FAD</name>
        <dbReference type="ChEBI" id="CHEBI:57692"/>
    </cofactor>
</comment>
<dbReference type="EMBL" id="JAEUBE010000295">
    <property type="protein sequence ID" value="KAH3666066.1"/>
    <property type="molecule type" value="Genomic_DNA"/>
</dbReference>
<evidence type="ECO:0000313" key="12">
    <source>
        <dbReference type="Proteomes" id="UP000769157"/>
    </source>
</evidence>
<evidence type="ECO:0000256" key="1">
    <source>
        <dbReference type="ARBA" id="ARBA00001917"/>
    </source>
</evidence>
<dbReference type="PANTHER" id="PTHR19384">
    <property type="entry name" value="NITRIC OXIDE SYNTHASE-RELATED"/>
    <property type="match status" value="1"/>
</dbReference>
<dbReference type="Proteomes" id="UP000769157">
    <property type="component" value="Unassembled WGS sequence"/>
</dbReference>
<evidence type="ECO:0000256" key="8">
    <source>
        <dbReference type="ARBA" id="ARBA00023797"/>
    </source>
</evidence>
<evidence type="ECO:0000259" key="9">
    <source>
        <dbReference type="PROSITE" id="PS50902"/>
    </source>
</evidence>
<keyword evidence="4" id="KW-0288">FMN</keyword>
<dbReference type="GO" id="GO:0005829">
    <property type="term" value="C:cytosol"/>
    <property type="evidence" value="ECO:0007669"/>
    <property type="project" value="TreeGrafter"/>
</dbReference>
<sequence length="622" mass="70425">MSPESTNDPKFAADTSPDVTEFGVLYGSQTGTAEKLAHQLAKDVADRFDKSATVTTIDNYDFTAISSSDKEHLLILLVSTNGDGDPSDNAMKTFRYISDLCREPEHNQLLSRLRFGIFGLGNTAYDAYQGAARNYKTCLLDLGAHLVAPYGEGNDEKGELYEDFVSWKSKFLVNMGSECNWKVIKEDQYTPLYQIQPVSARKHTDGQLVASLRDLDFLDRPPFHMAKPFMAPIRSCRIFTSGERCQFHCELDLEGSRLRYQTGDHIGIYPTNRIADVEQFLFAFGLLDRKDEIVQVRSSTPLWFVTPTTYVAIARHYLSINSPVSSEIIQQISKFSPSKEAREKLELLASREQFVKKVIKRKQTLYRLLLDVSSGQPWPDVPFSLLLESLGKLQPRFYSVASSNLMYENQAHISVKCERETIDNDAFYGVCSNFIEEACFKSSNLYLNPDSSIKLPLYIRRSNFKPPVRKDRPIIMICAGTGIAPFRGFIQERIAQSKSGAVGKNLLFFGCRDENDALYSDDIAQYQKQLGSSLEVQLAYSRADPSHKIYVQEKVREHAIQVYALITQGAYIYVCGNSVKLSSSMNRLMRELLIRQGGASEIEAAKELKQFRLSGRYQEDLW</sequence>
<keyword evidence="5" id="KW-0274">FAD</keyword>
<evidence type="ECO:0000256" key="5">
    <source>
        <dbReference type="ARBA" id="ARBA00022827"/>
    </source>
</evidence>
<comment type="caution">
    <text evidence="11">The sequence shown here is derived from an EMBL/GenBank/DDBJ whole genome shotgun (WGS) entry which is preliminary data.</text>
</comment>
<accession>A0A9P8T5M0</accession>
<evidence type="ECO:0000259" key="10">
    <source>
        <dbReference type="PROSITE" id="PS51384"/>
    </source>
</evidence>
<keyword evidence="6" id="KW-0521">NADP</keyword>
<dbReference type="InterPro" id="IPR008254">
    <property type="entry name" value="Flavodoxin/NO_synth"/>
</dbReference>
<reference evidence="11" key="2">
    <citation type="submission" date="2021-01" db="EMBL/GenBank/DDBJ databases">
        <authorList>
            <person name="Schikora-Tamarit M.A."/>
        </authorList>
    </citation>
    <scope>NUCLEOTIDE SEQUENCE</scope>
    <source>
        <strain evidence="11">CBS6075</strain>
    </source>
</reference>
<evidence type="ECO:0000256" key="6">
    <source>
        <dbReference type="ARBA" id="ARBA00022857"/>
    </source>
</evidence>
<dbReference type="RefSeq" id="XP_046061270.1">
    <property type="nucleotide sequence ID" value="XM_046205313.1"/>
</dbReference>
<dbReference type="SUPFAM" id="SSF52218">
    <property type="entry name" value="Flavoproteins"/>
    <property type="match status" value="1"/>
</dbReference>
<dbReference type="SUPFAM" id="SSF52343">
    <property type="entry name" value="Ferredoxin reductase-like, C-terminal NADP-linked domain"/>
    <property type="match status" value="1"/>
</dbReference>
<dbReference type="SUPFAM" id="SSF63380">
    <property type="entry name" value="Riboflavin synthase domain-like"/>
    <property type="match status" value="1"/>
</dbReference>
<dbReference type="InterPro" id="IPR029039">
    <property type="entry name" value="Flavoprotein-like_sf"/>
</dbReference>
<dbReference type="GeneID" id="70236220"/>
<dbReference type="InterPro" id="IPR039261">
    <property type="entry name" value="FNR_nucleotide-bd"/>
</dbReference>
<gene>
    <name evidence="11" type="ORF">OGAPHI_004255</name>
</gene>
<proteinExistence type="predicted"/>
<evidence type="ECO:0000256" key="2">
    <source>
        <dbReference type="ARBA" id="ARBA00001974"/>
    </source>
</evidence>
<dbReference type="Gene3D" id="2.40.30.10">
    <property type="entry name" value="Translation factors"/>
    <property type="match status" value="1"/>
</dbReference>
<evidence type="ECO:0000256" key="4">
    <source>
        <dbReference type="ARBA" id="ARBA00022643"/>
    </source>
</evidence>
<dbReference type="GO" id="GO:0003958">
    <property type="term" value="F:NADPH-hemoprotein reductase activity"/>
    <property type="evidence" value="ECO:0007669"/>
    <property type="project" value="UniProtKB-EC"/>
</dbReference>
<dbReference type="Gene3D" id="3.40.50.360">
    <property type="match status" value="1"/>
</dbReference>
<name>A0A9P8T5M0_9ASCO</name>